<feature type="domain" description="JmjC" evidence="1">
    <location>
        <begin position="129"/>
        <end position="292"/>
    </location>
</feature>
<dbReference type="InterPro" id="IPR041667">
    <property type="entry name" value="Cupin_8"/>
</dbReference>
<dbReference type="STRING" id="5288.A0A5C5FWT3"/>
<organism evidence="2 3">
    <name type="scientific">Rhodotorula diobovata</name>
    <dbReference type="NCBI Taxonomy" id="5288"/>
    <lineage>
        <taxon>Eukaryota</taxon>
        <taxon>Fungi</taxon>
        <taxon>Dikarya</taxon>
        <taxon>Basidiomycota</taxon>
        <taxon>Pucciniomycotina</taxon>
        <taxon>Microbotryomycetes</taxon>
        <taxon>Sporidiobolales</taxon>
        <taxon>Sporidiobolaceae</taxon>
        <taxon>Rhodotorula</taxon>
    </lineage>
</organism>
<comment type="caution">
    <text evidence="2">The sequence shown here is derived from an EMBL/GenBank/DDBJ whole genome shotgun (WGS) entry which is preliminary data.</text>
</comment>
<dbReference type="Proteomes" id="UP000311382">
    <property type="component" value="Unassembled WGS sequence"/>
</dbReference>
<protein>
    <recommendedName>
        <fullName evidence="1">JmjC domain-containing protein</fullName>
    </recommendedName>
</protein>
<sequence length="427" mass="48859">MSSRAGPLEGRSVPKLAPSECTYAHFRANHLVPNTPCLFPRALVERWPLFSLWLHVDGTLDWNYLASRYGALDIDAVDLGSPADESSPRLFGDLLALWRRGAGRAKYLKDWHLPLAVWREGEQEGRGKGKERVRDELYDVPGVCLDDWMNEWEGSDAARGDDFRFVYAGGGDTFTPLHRDVYSSYSISTQIYGSKRWYLFPPSCTPFLRPLIAEAERQDTAVNCDEWSEAVKAEFRARGLTVVEQHEGETIFIPSGWHHSVHNLSHPTFSLNHNWLNSHILATVYQALADEAARCRDAIDDVREMLVEQAQREGGGEAWWRREWEQAVDELIERSEGWSWPTFWRMTLSTLRNLNVPFSVLQDRAASSRWPPIPSEARPPVAFVVAQVRPLVLDFRKRSQEEWRWLAGLDEVLSGVERELERLTAAT</sequence>
<accession>A0A5C5FWT3</accession>
<proteinExistence type="predicted"/>
<dbReference type="GO" id="GO:0005634">
    <property type="term" value="C:nucleus"/>
    <property type="evidence" value="ECO:0007669"/>
    <property type="project" value="TreeGrafter"/>
</dbReference>
<reference evidence="2 3" key="1">
    <citation type="submission" date="2019-03" db="EMBL/GenBank/DDBJ databases">
        <title>Rhodosporidium diobovatum UCD-FST 08-225 genome sequencing, assembly, and annotation.</title>
        <authorList>
            <person name="Fakankun I.U."/>
            <person name="Fristensky B."/>
            <person name="Levin D.B."/>
        </authorList>
    </citation>
    <scope>NUCLEOTIDE SEQUENCE [LARGE SCALE GENOMIC DNA]</scope>
    <source>
        <strain evidence="2 3">UCD-FST 08-225</strain>
    </source>
</reference>
<dbReference type="GO" id="GO:0016706">
    <property type="term" value="F:2-oxoglutarate-dependent dioxygenase activity"/>
    <property type="evidence" value="ECO:0007669"/>
    <property type="project" value="TreeGrafter"/>
</dbReference>
<evidence type="ECO:0000313" key="2">
    <source>
        <dbReference type="EMBL" id="TNY20716.1"/>
    </source>
</evidence>
<keyword evidence="3" id="KW-1185">Reference proteome</keyword>
<dbReference type="GO" id="GO:0005737">
    <property type="term" value="C:cytoplasm"/>
    <property type="evidence" value="ECO:0007669"/>
    <property type="project" value="TreeGrafter"/>
</dbReference>
<dbReference type="SMART" id="SM00558">
    <property type="entry name" value="JmjC"/>
    <property type="match status" value="1"/>
</dbReference>
<dbReference type="EMBL" id="SOZI01000059">
    <property type="protein sequence ID" value="TNY20716.1"/>
    <property type="molecule type" value="Genomic_DNA"/>
</dbReference>
<dbReference type="SUPFAM" id="SSF51197">
    <property type="entry name" value="Clavaminate synthase-like"/>
    <property type="match status" value="1"/>
</dbReference>
<dbReference type="AlphaFoldDB" id="A0A5C5FWT3"/>
<gene>
    <name evidence="2" type="ORF">DMC30DRAFT_236378</name>
</gene>
<dbReference type="Gene3D" id="2.60.120.650">
    <property type="entry name" value="Cupin"/>
    <property type="match status" value="1"/>
</dbReference>
<evidence type="ECO:0000259" key="1">
    <source>
        <dbReference type="PROSITE" id="PS51184"/>
    </source>
</evidence>
<dbReference type="PROSITE" id="PS51184">
    <property type="entry name" value="JMJC"/>
    <property type="match status" value="1"/>
</dbReference>
<dbReference type="InterPro" id="IPR003347">
    <property type="entry name" value="JmjC_dom"/>
</dbReference>
<dbReference type="GO" id="GO:0043565">
    <property type="term" value="F:sequence-specific DNA binding"/>
    <property type="evidence" value="ECO:0007669"/>
    <property type="project" value="TreeGrafter"/>
</dbReference>
<dbReference type="Pfam" id="PF13621">
    <property type="entry name" value="Cupin_8"/>
    <property type="match status" value="1"/>
</dbReference>
<dbReference type="InterPro" id="IPR050910">
    <property type="entry name" value="JMJD6_ArgDemeth/LysHydrox"/>
</dbReference>
<evidence type="ECO:0000313" key="3">
    <source>
        <dbReference type="Proteomes" id="UP000311382"/>
    </source>
</evidence>
<name>A0A5C5FWT3_9BASI</name>
<dbReference type="PANTHER" id="PTHR12480:SF6">
    <property type="entry name" value="2-OXOGLUTARATE AND IRON-DEPENDENT OXYGENASE JMJD4"/>
    <property type="match status" value="1"/>
</dbReference>
<dbReference type="PANTHER" id="PTHR12480">
    <property type="entry name" value="ARGININE DEMETHYLASE AND LYSYL-HYDROXYLASE JMJD"/>
    <property type="match status" value="1"/>
</dbReference>
<dbReference type="OrthoDB" id="424465at2759"/>
<dbReference type="GO" id="GO:0045905">
    <property type="term" value="P:positive regulation of translational termination"/>
    <property type="evidence" value="ECO:0007669"/>
    <property type="project" value="TreeGrafter"/>
</dbReference>